<dbReference type="SUPFAM" id="SSF158446">
    <property type="entry name" value="IVS-encoded protein-like"/>
    <property type="match status" value="1"/>
</dbReference>
<evidence type="ECO:0000313" key="1">
    <source>
        <dbReference type="EMBL" id="AFM05243.1"/>
    </source>
</evidence>
<dbReference type="CDD" id="cd16377">
    <property type="entry name" value="23S_rRNA_IVP_like"/>
    <property type="match status" value="1"/>
</dbReference>
<dbReference type="EMBL" id="CP003345">
    <property type="protein sequence ID" value="AFM05243.1"/>
    <property type="molecule type" value="Genomic_DNA"/>
</dbReference>
<dbReference type="Pfam" id="PF05635">
    <property type="entry name" value="23S_rRNA_IVP"/>
    <property type="match status" value="1"/>
</dbReference>
<protein>
    <submittedName>
        <fullName evidence="1">S23 ribosomal protein</fullName>
    </submittedName>
</protein>
<dbReference type="InterPro" id="IPR012657">
    <property type="entry name" value="23S_rRNA-intervening_sequence"/>
</dbReference>
<dbReference type="OrthoDB" id="9811959at2"/>
<name>I4AMQ8_BERLS</name>
<dbReference type="PANTHER" id="PTHR38471">
    <property type="entry name" value="FOUR HELIX BUNDLE PROTEIN"/>
    <property type="match status" value="1"/>
</dbReference>
<dbReference type="NCBIfam" id="TIGR02436">
    <property type="entry name" value="four helix bundle protein"/>
    <property type="match status" value="1"/>
</dbReference>
<dbReference type="InterPro" id="IPR036583">
    <property type="entry name" value="23S_rRNA_IVS_sf"/>
</dbReference>
<dbReference type="KEGG" id="fli:Fleli_2893"/>
<dbReference type="GO" id="GO:0005840">
    <property type="term" value="C:ribosome"/>
    <property type="evidence" value="ECO:0007669"/>
    <property type="project" value="UniProtKB-KW"/>
</dbReference>
<keyword evidence="2" id="KW-1185">Reference proteome</keyword>
<dbReference type="eggNOG" id="COG0399">
    <property type="taxonomic scope" value="Bacteria"/>
</dbReference>
<dbReference type="RefSeq" id="WP_014798677.1">
    <property type="nucleotide sequence ID" value="NC_018018.1"/>
</dbReference>
<dbReference type="Gene3D" id="1.20.1440.60">
    <property type="entry name" value="23S rRNA-intervening sequence"/>
    <property type="match status" value="1"/>
</dbReference>
<evidence type="ECO:0000313" key="2">
    <source>
        <dbReference type="Proteomes" id="UP000006054"/>
    </source>
</evidence>
<keyword evidence="1" id="KW-0689">Ribosomal protein</keyword>
<dbReference type="STRING" id="880071.Fleli_2893"/>
<dbReference type="Proteomes" id="UP000006054">
    <property type="component" value="Chromosome"/>
</dbReference>
<gene>
    <name evidence="1" type="ordered locus">Fleli_2893</name>
</gene>
<accession>I4AMQ8</accession>
<sequence length="111" mass="12705">MIQSYKDLNVWKEAMSLVTDVYKATKLFPREEIYGLTSQMRRAAVSVPSNIAEGHQRHTTPQFLQFLSIARGSLGELETQIMIAHRLDYINLNHQNQMLQQAQKVGNLMGD</sequence>
<dbReference type="NCBIfam" id="NF008911">
    <property type="entry name" value="PRK12275.1-2"/>
    <property type="match status" value="1"/>
</dbReference>
<dbReference type="AlphaFoldDB" id="I4AMQ8"/>
<keyword evidence="1" id="KW-0687">Ribonucleoprotein</keyword>
<reference evidence="2" key="1">
    <citation type="submission" date="2012-06" db="EMBL/GenBank/DDBJ databases">
        <title>The complete genome of Flexibacter litoralis DSM 6794.</title>
        <authorList>
            <person name="Lucas S."/>
            <person name="Copeland A."/>
            <person name="Lapidus A."/>
            <person name="Glavina del Rio T."/>
            <person name="Dalin E."/>
            <person name="Tice H."/>
            <person name="Bruce D."/>
            <person name="Goodwin L."/>
            <person name="Pitluck S."/>
            <person name="Peters L."/>
            <person name="Ovchinnikova G."/>
            <person name="Lu M."/>
            <person name="Kyrpides N."/>
            <person name="Mavromatis K."/>
            <person name="Ivanova N."/>
            <person name="Brettin T."/>
            <person name="Detter J.C."/>
            <person name="Han C."/>
            <person name="Larimer F."/>
            <person name="Land M."/>
            <person name="Hauser L."/>
            <person name="Markowitz V."/>
            <person name="Cheng J.-F."/>
            <person name="Hugenholtz P."/>
            <person name="Woyke T."/>
            <person name="Wu D."/>
            <person name="Spring S."/>
            <person name="Lang E."/>
            <person name="Kopitz M."/>
            <person name="Brambilla E."/>
            <person name="Klenk H.-P."/>
            <person name="Eisen J.A."/>
        </authorList>
    </citation>
    <scope>NUCLEOTIDE SEQUENCE [LARGE SCALE GENOMIC DNA]</scope>
    <source>
        <strain evidence="2">ATCC 23117 / DSM 6794 / NBRC 15988 / NCIMB 1366 / Sio-4</strain>
    </source>
</reference>
<dbReference type="HOGENOM" id="CLU_129874_0_3_10"/>
<proteinExistence type="predicted"/>
<dbReference type="PANTHER" id="PTHR38471:SF2">
    <property type="entry name" value="FOUR HELIX BUNDLE PROTEIN"/>
    <property type="match status" value="1"/>
</dbReference>
<organism evidence="1 2">
    <name type="scientific">Bernardetia litoralis (strain ATCC 23117 / DSM 6794 / NBRC 15988 / NCIMB 1366 / Fx l1 / Sio-4)</name>
    <name type="common">Flexibacter litoralis</name>
    <dbReference type="NCBI Taxonomy" id="880071"/>
    <lineage>
        <taxon>Bacteria</taxon>
        <taxon>Pseudomonadati</taxon>
        <taxon>Bacteroidota</taxon>
        <taxon>Cytophagia</taxon>
        <taxon>Cytophagales</taxon>
        <taxon>Bernardetiaceae</taxon>
        <taxon>Bernardetia</taxon>
    </lineage>
</organism>